<reference evidence="3" key="1">
    <citation type="submission" date="2020-08" db="EMBL/GenBank/DDBJ databases">
        <title>Genomic Encyclopedia of Type Strains, Phase IV (KMG-IV): sequencing the most valuable type-strain genomes for metagenomic binning, comparative biology and taxonomic classification.</title>
        <authorList>
            <person name="Goeker M."/>
        </authorList>
    </citation>
    <scope>NUCLEOTIDE SEQUENCE [LARGE SCALE GENOMIC DNA]</scope>
    <source>
        <strain evidence="3">DSM 105720</strain>
    </source>
</reference>
<dbReference type="PANTHER" id="PTHR33393">
    <property type="entry name" value="POLYGLUTAMINE SYNTHESIS ACCESSORY PROTEIN RV0574C-RELATED"/>
    <property type="match status" value="1"/>
</dbReference>
<dbReference type="InterPro" id="IPR019079">
    <property type="entry name" value="Capsule_synth_CapA"/>
</dbReference>
<protein>
    <submittedName>
        <fullName evidence="3">Poly-gamma-glutamate synthesis protein (Capsule biosynthesis protein)</fullName>
    </submittedName>
</protein>
<dbReference type="AlphaFoldDB" id="A0A840CZJ8"/>
<dbReference type="InterPro" id="IPR029052">
    <property type="entry name" value="Metallo-depent_PP-like"/>
</dbReference>
<evidence type="ECO:0000313" key="4">
    <source>
        <dbReference type="Proteomes" id="UP000560658"/>
    </source>
</evidence>
<dbReference type="SMART" id="SM00854">
    <property type="entry name" value="PGA_cap"/>
    <property type="match status" value="1"/>
</dbReference>
<gene>
    <name evidence="3" type="ORF">GGR06_001330</name>
</gene>
<name>A0A840CZJ8_9BACE</name>
<sequence>MKHLLFLINLCLSFSCASQTQEKRDTLSTESALSSFSSDTLQLLFVGDLMQHQGQINAARTAIGYDYSTCFEYVEKEIKQADFSIANLEVTLGGKPYTGYPAFSAPDEFLSSIKAAGFNVLVTANNHSLDRGAKGLERTVQLLDSFQLAHTGVFINPEERERSVPLILEKKGFRIALLNYTYGTNGIVVTPPNIVNYIDTAIIARDIEKSISLSPDAIIACMHWGDEYMSLPNKEQVFLADWLLSKGVSHVIGSHPHVVQPIEVRQDSLTNDKHLVVYSLGNFISNMSARRTDGGLMVRMELVKDSTTRLSKCEYSLVWTARPVQSGRKNHQLLPVNLPIDSIPLNARNSLKIFTNDARTLFNRHNKGINEYTFY</sequence>
<dbReference type="Gene3D" id="3.60.21.10">
    <property type="match status" value="1"/>
</dbReference>
<dbReference type="PROSITE" id="PS51257">
    <property type="entry name" value="PROKAR_LIPOPROTEIN"/>
    <property type="match status" value="1"/>
</dbReference>
<evidence type="ECO:0000256" key="1">
    <source>
        <dbReference type="ARBA" id="ARBA00005662"/>
    </source>
</evidence>
<dbReference type="CDD" id="cd07381">
    <property type="entry name" value="MPP_CapA"/>
    <property type="match status" value="1"/>
</dbReference>
<keyword evidence="4" id="KW-1185">Reference proteome</keyword>
<proteinExistence type="inferred from homology"/>
<comment type="similarity">
    <text evidence="1">Belongs to the CapA family.</text>
</comment>
<comment type="caution">
    <text evidence="3">The sequence shown here is derived from an EMBL/GenBank/DDBJ whole genome shotgun (WGS) entry which is preliminary data.</text>
</comment>
<organism evidence="3 4">
    <name type="scientific">Bacteroides reticulotermitis</name>
    <dbReference type="NCBI Taxonomy" id="1133319"/>
    <lineage>
        <taxon>Bacteria</taxon>
        <taxon>Pseudomonadati</taxon>
        <taxon>Bacteroidota</taxon>
        <taxon>Bacteroidia</taxon>
        <taxon>Bacteroidales</taxon>
        <taxon>Bacteroidaceae</taxon>
        <taxon>Bacteroides</taxon>
    </lineage>
</organism>
<accession>A0A840CZJ8</accession>
<dbReference type="PANTHER" id="PTHR33393:SF12">
    <property type="entry name" value="CAPSULE BIOSYNTHESIS PROTEIN CAPA"/>
    <property type="match status" value="1"/>
</dbReference>
<dbReference type="EMBL" id="JACIER010000004">
    <property type="protein sequence ID" value="MBB4043548.1"/>
    <property type="molecule type" value="Genomic_DNA"/>
</dbReference>
<evidence type="ECO:0000259" key="2">
    <source>
        <dbReference type="SMART" id="SM00854"/>
    </source>
</evidence>
<dbReference type="SUPFAM" id="SSF56300">
    <property type="entry name" value="Metallo-dependent phosphatases"/>
    <property type="match status" value="1"/>
</dbReference>
<evidence type="ECO:0000313" key="3">
    <source>
        <dbReference type="EMBL" id="MBB4043548.1"/>
    </source>
</evidence>
<dbReference type="InterPro" id="IPR052169">
    <property type="entry name" value="CW_Biosynth-Accessory"/>
</dbReference>
<feature type="domain" description="Capsule synthesis protein CapA" evidence="2">
    <location>
        <begin position="42"/>
        <end position="287"/>
    </location>
</feature>
<dbReference type="Proteomes" id="UP000560658">
    <property type="component" value="Unassembled WGS sequence"/>
</dbReference>
<dbReference type="RefSeq" id="WP_183208111.1">
    <property type="nucleotide sequence ID" value="NZ_JACIER010000004.1"/>
</dbReference>
<dbReference type="Pfam" id="PF09587">
    <property type="entry name" value="PGA_cap"/>
    <property type="match status" value="1"/>
</dbReference>